<dbReference type="PANTHER" id="PTHR13233:SF0">
    <property type="entry name" value="MICROSPHERULE PROTEIN 1"/>
    <property type="match status" value="1"/>
</dbReference>
<comment type="caution">
    <text evidence="3">The sequence shown here is derived from an EMBL/GenBank/DDBJ whole genome shotgun (WGS) entry which is preliminary data.</text>
</comment>
<dbReference type="GO" id="GO:0044545">
    <property type="term" value="C:NSL complex"/>
    <property type="evidence" value="ECO:0007669"/>
    <property type="project" value="TreeGrafter"/>
</dbReference>
<protein>
    <recommendedName>
        <fullName evidence="2">FHA domain-containing protein</fullName>
    </recommendedName>
</protein>
<organism evidence="3 4">
    <name type="scientific">Arachis hypogaea</name>
    <name type="common">Peanut</name>
    <dbReference type="NCBI Taxonomy" id="3818"/>
    <lineage>
        <taxon>Eukaryota</taxon>
        <taxon>Viridiplantae</taxon>
        <taxon>Streptophyta</taxon>
        <taxon>Embryophyta</taxon>
        <taxon>Tracheophyta</taxon>
        <taxon>Spermatophyta</taxon>
        <taxon>Magnoliopsida</taxon>
        <taxon>eudicotyledons</taxon>
        <taxon>Gunneridae</taxon>
        <taxon>Pentapetalae</taxon>
        <taxon>rosids</taxon>
        <taxon>fabids</taxon>
        <taxon>Fabales</taxon>
        <taxon>Fabaceae</taxon>
        <taxon>Papilionoideae</taxon>
        <taxon>50 kb inversion clade</taxon>
        <taxon>dalbergioids sensu lato</taxon>
        <taxon>Dalbergieae</taxon>
        <taxon>Pterocarpus clade</taxon>
        <taxon>Arachis</taxon>
    </lineage>
</organism>
<dbReference type="EMBL" id="SDMP01000008">
    <property type="protein sequence ID" value="RYR41199.1"/>
    <property type="molecule type" value="Genomic_DNA"/>
</dbReference>
<gene>
    <name evidence="3" type="ORF">Ahy_A08g037590</name>
</gene>
<dbReference type="STRING" id="3818.A0A445BR98"/>
<proteinExistence type="predicted"/>
<dbReference type="CDD" id="cd22687">
    <property type="entry name" value="FHA_MCRS1"/>
    <property type="match status" value="1"/>
</dbReference>
<dbReference type="GO" id="GO:0071339">
    <property type="term" value="C:MLL1 complex"/>
    <property type="evidence" value="ECO:0007669"/>
    <property type="project" value="InterPro"/>
</dbReference>
<dbReference type="Gene3D" id="2.60.200.20">
    <property type="match status" value="1"/>
</dbReference>
<dbReference type="Pfam" id="PF13325">
    <property type="entry name" value="MCRS_N"/>
    <property type="match status" value="1"/>
</dbReference>
<dbReference type="AlphaFoldDB" id="A0A445BR98"/>
<evidence type="ECO:0000313" key="4">
    <source>
        <dbReference type="Proteomes" id="UP000289738"/>
    </source>
</evidence>
<keyword evidence="4" id="KW-1185">Reference proteome</keyword>
<dbReference type="GO" id="GO:0045944">
    <property type="term" value="P:positive regulation of transcription by RNA polymerase II"/>
    <property type="evidence" value="ECO:0007669"/>
    <property type="project" value="TreeGrafter"/>
</dbReference>
<evidence type="ECO:0000259" key="2">
    <source>
        <dbReference type="PROSITE" id="PS50006"/>
    </source>
</evidence>
<name>A0A445BR98_ARAHY</name>
<dbReference type="SMART" id="SM00240">
    <property type="entry name" value="FHA"/>
    <property type="match status" value="1"/>
</dbReference>
<accession>A0A445BR98</accession>
<dbReference type="FunFam" id="2.60.200.20:FF:000052">
    <property type="entry name" value="Microspherule protein 1"/>
    <property type="match status" value="1"/>
</dbReference>
<dbReference type="PANTHER" id="PTHR13233">
    <property type="entry name" value="MICROSPHERULE PROTEIN 1"/>
    <property type="match status" value="1"/>
</dbReference>
<dbReference type="GO" id="GO:0002151">
    <property type="term" value="F:G-quadruplex RNA binding"/>
    <property type="evidence" value="ECO:0007669"/>
    <property type="project" value="InterPro"/>
</dbReference>
<dbReference type="InterPro" id="IPR008984">
    <property type="entry name" value="SMAD_FHA_dom_sf"/>
</dbReference>
<dbReference type="InterPro" id="IPR025999">
    <property type="entry name" value="MCRS_N"/>
</dbReference>
<dbReference type="InterPro" id="IPR037912">
    <property type="entry name" value="MCRS1"/>
</dbReference>
<dbReference type="PROSITE" id="PS50006">
    <property type="entry name" value="FHA_DOMAIN"/>
    <property type="match status" value="1"/>
</dbReference>
<evidence type="ECO:0000313" key="3">
    <source>
        <dbReference type="EMBL" id="RYR41199.1"/>
    </source>
</evidence>
<reference evidence="3 4" key="1">
    <citation type="submission" date="2019-01" db="EMBL/GenBank/DDBJ databases">
        <title>Sequencing of cultivated peanut Arachis hypogaea provides insights into genome evolution and oil improvement.</title>
        <authorList>
            <person name="Chen X."/>
        </authorList>
    </citation>
    <scope>NUCLEOTIDE SEQUENCE [LARGE SCALE GENOMIC DNA]</scope>
    <source>
        <strain evidence="4">cv. Fuhuasheng</strain>
        <tissue evidence="3">Leaves</tissue>
    </source>
</reference>
<dbReference type="InterPro" id="IPR000253">
    <property type="entry name" value="FHA_dom"/>
</dbReference>
<feature type="region of interest" description="Disordered" evidence="1">
    <location>
        <begin position="365"/>
        <end position="384"/>
    </location>
</feature>
<evidence type="ECO:0000256" key="1">
    <source>
        <dbReference type="SAM" id="MobiDB-lite"/>
    </source>
</evidence>
<feature type="domain" description="FHA" evidence="2">
    <location>
        <begin position="770"/>
        <end position="826"/>
    </location>
</feature>
<dbReference type="Proteomes" id="UP000289738">
    <property type="component" value="Chromosome A08"/>
</dbReference>
<dbReference type="GO" id="GO:0031011">
    <property type="term" value="C:Ino80 complex"/>
    <property type="evidence" value="ECO:0007669"/>
    <property type="project" value="InterPro"/>
</dbReference>
<dbReference type="SUPFAM" id="SSF49879">
    <property type="entry name" value="SMAD/FHA domain"/>
    <property type="match status" value="1"/>
</dbReference>
<dbReference type="Pfam" id="PF00498">
    <property type="entry name" value="FHA"/>
    <property type="match status" value="1"/>
</dbReference>
<sequence length="868" mass="95759">MGALATLPPWTSEDDPLLKNAVEAGASLESLAKGAVQFSRRYSFREIRDRWYSILYDPIISAEASAGMTDFEISTSPLPSKFIKFGNSRECKIDSAKRKAESVRTSYYAMRKRIRNDAFNSIDLGFLVDPENDNYGVNGSESLPKNCLAEGETSNHFGFHGSHTDPAQYSFPENMMNGGAITNGVTVHAYYTGAKDPVQDNIPAEQQDVLREEPQFLRGDVSNGAAEEMGVPEELAIDSFIDDDNLETPFDQINSDPGNLCSEFDGNDVFDSSEMECGTSFNSLHLSPLPEMPVWKTHASIQEPEMPCGDFKDSIACGEAYLAELSNSLLNFTNEEELYLMDVDGKDGIDKSYYDGLSSLLLSSPNDVSQDQMPEKAEAESSVASQAKVSNLSVSCHAKVDDNNRLQSSDAQTVQKSDIQVSSSISVKDPRFPELINGVVFCALNTEEPEVPCNVDVFLLPLDVPPSTSPYSSEWVYTESNKPISSCVQDYGFSNHKALERSRMTKVEQKKPAEFRGSSQVMGSPPFPGVKCEFSNAHASHIASRSAVTVSGGLGGNKASTTNAIMHANPKDTPINVGSTHCLNSRVTNCYSEKPTLGSNDFRNHPYSDGSGMKQAENLPLPIQDRHLQHAEVGSSDVPKSHLVAISPTLDEEEQYMESDDDVPCYSDIEAMILDMDLDPDDQDLFYNEEAVVLTYYSTLIKCDRPLGSLTILYSDCNIVSTYQHEETKRTIIKLEQGAHSYMQRAIALHEAIAILYGHHSKHYIKKAEVLLGRATEGVPVDIDLGKGGYANKISRRQAIIKLDNDGSFYIKNFGKTSILVNNKEVQTGQSQRLHSNCLIELRGMPFIFETNPSRVKQYPDQHITDNS</sequence>